<reference evidence="3" key="1">
    <citation type="journal article" date="2014" name="PLoS ONE">
        <title>The genome and linkage map of the northern pike (Esox lucius): conserved synteny revealed between the salmonid sister group and the Neoteleostei.</title>
        <authorList>
            <person name="Rondeau E.B."/>
            <person name="Minkley D.R."/>
            <person name="Leong J.S."/>
            <person name="Messmer A.M."/>
            <person name="Jantzen J.R."/>
            <person name="von Schalburg K.R."/>
            <person name="Lemon C."/>
            <person name="Bird N.H."/>
            <person name="Koop B.F."/>
        </authorList>
    </citation>
    <scope>NUCLEOTIDE SEQUENCE</scope>
</reference>
<reference evidence="2" key="3">
    <citation type="submission" date="2025-08" db="UniProtKB">
        <authorList>
            <consortium name="Ensembl"/>
        </authorList>
    </citation>
    <scope>IDENTIFICATION</scope>
</reference>
<dbReference type="OrthoDB" id="8866860at2759"/>
<reference evidence="2" key="4">
    <citation type="submission" date="2025-09" db="UniProtKB">
        <authorList>
            <consortium name="Ensembl"/>
        </authorList>
    </citation>
    <scope>IDENTIFICATION</scope>
</reference>
<reference evidence="2" key="2">
    <citation type="submission" date="2020-02" db="EMBL/GenBank/DDBJ databases">
        <title>Esox lucius (northern pike) genome, fEsoLuc1, primary haplotype.</title>
        <authorList>
            <person name="Myers G."/>
            <person name="Karagic N."/>
            <person name="Meyer A."/>
            <person name="Pippel M."/>
            <person name="Reichard M."/>
            <person name="Winkler S."/>
            <person name="Tracey A."/>
            <person name="Sims Y."/>
            <person name="Howe K."/>
            <person name="Rhie A."/>
            <person name="Formenti G."/>
            <person name="Durbin R."/>
            <person name="Fedrigo O."/>
            <person name="Jarvis E.D."/>
        </authorList>
    </citation>
    <scope>NUCLEOTIDE SEQUENCE [LARGE SCALE GENOMIC DNA]</scope>
</reference>
<dbReference type="InParanoid" id="A0A6Q2Z408"/>
<name>A0A6Q2Z408_ESOLU</name>
<dbReference type="PANTHER" id="PTHR46791">
    <property type="entry name" value="EXPRESSED PROTEIN"/>
    <property type="match status" value="1"/>
</dbReference>
<evidence type="ECO:0000313" key="2">
    <source>
        <dbReference type="Ensembl" id="ENSELUP00000073089.2"/>
    </source>
</evidence>
<dbReference type="PANTHER" id="PTHR46791:SF13">
    <property type="entry name" value="CLR5 DOMAIN-CONTAINING PROTEIN"/>
    <property type="match status" value="1"/>
</dbReference>
<dbReference type="Pfam" id="PF24764">
    <property type="entry name" value="rva_4"/>
    <property type="match status" value="1"/>
</dbReference>
<dbReference type="Gene3D" id="3.30.420.10">
    <property type="entry name" value="Ribonuclease H-like superfamily/Ribonuclease H"/>
    <property type="match status" value="1"/>
</dbReference>
<dbReference type="OMA" id="SNPIHIH"/>
<dbReference type="Proteomes" id="UP000265140">
    <property type="component" value="Chromosome 16"/>
</dbReference>
<sequence>MDASSDKIQRYENLKKDFEKGLLSKRGFDSKVIALLEEKDQAEELTRDDVIKFLFEKGYTQKEMAGILHITDRQIRKHLQRLELRRRRDDRPFEAILAAVQKELKNWPETKGIRAMHRRVRDGVGVRPCYREDVHAIMRVLDASGLEKRRPGRCHIPRRQYNAKGPNYVWHIDGNDKLRFYGIWLHLCIDGYSRRVIWLHAGTSNRKPEFVGKYFLDATIKEHGCPNLVRSDRGTENSVVAVIQIAFRSRATDSLSGDKSFRYGKSVHNQRAEAFNSVLKRSWIFHWQSYFESMQVTDLLDISNPIHM</sequence>
<dbReference type="GeneTree" id="ENSGT00940000177478"/>
<protein>
    <recommendedName>
        <fullName evidence="1">Integrase core domain-containing protein</fullName>
    </recommendedName>
</protein>
<organism evidence="2 3">
    <name type="scientific">Esox lucius</name>
    <name type="common">Northern pike</name>
    <dbReference type="NCBI Taxonomy" id="8010"/>
    <lineage>
        <taxon>Eukaryota</taxon>
        <taxon>Metazoa</taxon>
        <taxon>Chordata</taxon>
        <taxon>Craniata</taxon>
        <taxon>Vertebrata</taxon>
        <taxon>Euteleostomi</taxon>
        <taxon>Actinopterygii</taxon>
        <taxon>Neopterygii</taxon>
        <taxon>Teleostei</taxon>
        <taxon>Protacanthopterygii</taxon>
        <taxon>Esociformes</taxon>
        <taxon>Esocidae</taxon>
        <taxon>Esox</taxon>
    </lineage>
</organism>
<dbReference type="SUPFAM" id="SSF53098">
    <property type="entry name" value="Ribonuclease H-like"/>
    <property type="match status" value="1"/>
</dbReference>
<accession>A0A6Q2Z408</accession>
<feature type="domain" description="Integrase core" evidence="1">
    <location>
        <begin position="161"/>
        <end position="308"/>
    </location>
</feature>
<dbReference type="GO" id="GO:0003676">
    <property type="term" value="F:nucleic acid binding"/>
    <property type="evidence" value="ECO:0007669"/>
    <property type="project" value="InterPro"/>
</dbReference>
<dbReference type="Bgee" id="ENSELUG00000034370">
    <property type="expression patterns" value="Expressed in testis"/>
</dbReference>
<dbReference type="Ensembl" id="ENSELUT00000065921.2">
    <property type="protein sequence ID" value="ENSELUP00000073089.2"/>
    <property type="gene ID" value="ENSELUG00000034370.2"/>
</dbReference>
<evidence type="ECO:0000313" key="3">
    <source>
        <dbReference type="Proteomes" id="UP000265140"/>
    </source>
</evidence>
<dbReference type="InterPro" id="IPR058913">
    <property type="entry name" value="Integrase_dom_put"/>
</dbReference>
<gene>
    <name evidence="2" type="primary">SNRNP35</name>
</gene>
<proteinExistence type="predicted"/>
<dbReference type="AlphaFoldDB" id="A0A6Q2Z408"/>
<keyword evidence="3" id="KW-1185">Reference proteome</keyword>
<evidence type="ECO:0000259" key="1">
    <source>
        <dbReference type="Pfam" id="PF24764"/>
    </source>
</evidence>
<dbReference type="InterPro" id="IPR012337">
    <property type="entry name" value="RNaseH-like_sf"/>
</dbReference>
<dbReference type="InterPro" id="IPR036397">
    <property type="entry name" value="RNaseH_sf"/>
</dbReference>